<dbReference type="EMBL" id="CP089983">
    <property type="protein sequence ID" value="WXB03898.1"/>
    <property type="molecule type" value="Genomic_DNA"/>
</dbReference>
<feature type="transmembrane region" description="Helical" evidence="1">
    <location>
        <begin position="210"/>
        <end position="228"/>
    </location>
</feature>
<keyword evidence="1" id="KW-0472">Membrane</keyword>
<feature type="transmembrane region" description="Helical" evidence="1">
    <location>
        <begin position="234"/>
        <end position="251"/>
    </location>
</feature>
<feature type="transmembrane region" description="Helical" evidence="1">
    <location>
        <begin position="183"/>
        <end position="203"/>
    </location>
</feature>
<keyword evidence="3" id="KW-1185">Reference proteome</keyword>
<name>A0ABZ2L1P2_9BACT</name>
<evidence type="ECO:0000313" key="2">
    <source>
        <dbReference type="EMBL" id="WXB03898.1"/>
    </source>
</evidence>
<keyword evidence="1" id="KW-0812">Transmembrane</keyword>
<feature type="transmembrane region" description="Helical" evidence="1">
    <location>
        <begin position="65"/>
        <end position="84"/>
    </location>
</feature>
<sequence length="629" mass="66597">MSSLQGILGAWGLLPFAAPAMVYIAVRLGSLVFPDDAAHRAVGGAVLAMALVVAIVGLLGAVHVLTTPALVLALLGAVVALAMLHRGRRFAFPYREAMGKEVLPLLIVACGALFAVTLAARWLPVWPWDSMGYHLPYVNFVVMGRGFGDVPSDANFISTYPHVVELFMVALRLLLPDDRLIDLGQVPFGILGAIATSGIARLCNAERQHALAAGCAWLLVPVVFLQLPTNYVDIGSAALLLCAIYFVLAPPSPRSLCVAGIALGLYLGSKPGAPLGTLLLTAVLVARGLHAKRPGATMLAVALLASFGVHSYLGNLLRHGNPLWPVDLRAGPLHLAGIVRVDELLAGGVTSDGSHAPRTHGPLPLRLLQSWTALGSEPALDLRIGGYGPLFLLALPFATATLLAWKVSPETKAAPWSRLAACVGVTATLLAPDPAVARFVLAFPAMVLALAAPYLARIPARPRIVALGAGAVLGGYQLVYAWPGLLGGGPPLRAYASMSDAERAGAVDAVGVDGTSKKFREMRKLVADDETFAFDRGADFPYLCWEPDLRYPVVRIPNALPREGVEAFFERAKVRVFVAGDDTAAGEWARAHPEQAVRLFSSKWGTSAVYERRSPAHSGPQGRLLPNQR</sequence>
<dbReference type="Proteomes" id="UP001374803">
    <property type="component" value="Chromosome"/>
</dbReference>
<keyword evidence="1" id="KW-1133">Transmembrane helix</keyword>
<dbReference type="RefSeq" id="WP_394833533.1">
    <property type="nucleotide sequence ID" value="NZ_CP089929.1"/>
</dbReference>
<feature type="transmembrane region" description="Helical" evidence="1">
    <location>
        <begin position="6"/>
        <end position="26"/>
    </location>
</feature>
<protein>
    <recommendedName>
        <fullName evidence="4">Glycosyltransferase RgtA/B/C/D-like domain-containing protein</fullName>
    </recommendedName>
</protein>
<feature type="transmembrane region" description="Helical" evidence="1">
    <location>
        <begin position="463"/>
        <end position="482"/>
    </location>
</feature>
<feature type="transmembrane region" description="Helical" evidence="1">
    <location>
        <begin position="295"/>
        <end position="313"/>
    </location>
</feature>
<proteinExistence type="predicted"/>
<evidence type="ECO:0008006" key="4">
    <source>
        <dbReference type="Google" id="ProtNLM"/>
    </source>
</evidence>
<evidence type="ECO:0000256" key="1">
    <source>
        <dbReference type="SAM" id="Phobius"/>
    </source>
</evidence>
<gene>
    <name evidence="2" type="ORF">LVJ94_44205</name>
</gene>
<reference evidence="2" key="1">
    <citation type="submission" date="2021-12" db="EMBL/GenBank/DDBJ databases">
        <title>Discovery of the Pendulisporaceae a myxobacterial family with distinct sporulation behavior and unique specialized metabolism.</title>
        <authorList>
            <person name="Garcia R."/>
            <person name="Popoff A."/>
            <person name="Bader C.D."/>
            <person name="Loehr J."/>
            <person name="Walesch S."/>
            <person name="Walt C."/>
            <person name="Boldt J."/>
            <person name="Bunk B."/>
            <person name="Haeckl F.J.F.P.J."/>
            <person name="Gunesch A.P."/>
            <person name="Birkelbach J."/>
            <person name="Nuebel U."/>
            <person name="Pietschmann T."/>
            <person name="Bach T."/>
            <person name="Mueller R."/>
        </authorList>
    </citation>
    <scope>NUCLEOTIDE SEQUENCE</scope>
    <source>
        <strain evidence="2">MSr11367</strain>
    </source>
</reference>
<feature type="transmembrane region" description="Helical" evidence="1">
    <location>
        <begin position="384"/>
        <end position="405"/>
    </location>
</feature>
<organism evidence="2 3">
    <name type="scientific">Pendulispora rubella</name>
    <dbReference type="NCBI Taxonomy" id="2741070"/>
    <lineage>
        <taxon>Bacteria</taxon>
        <taxon>Pseudomonadati</taxon>
        <taxon>Myxococcota</taxon>
        <taxon>Myxococcia</taxon>
        <taxon>Myxococcales</taxon>
        <taxon>Sorangiineae</taxon>
        <taxon>Pendulisporaceae</taxon>
        <taxon>Pendulispora</taxon>
    </lineage>
</organism>
<feature type="transmembrane region" description="Helical" evidence="1">
    <location>
        <begin position="435"/>
        <end position="456"/>
    </location>
</feature>
<accession>A0ABZ2L1P2</accession>
<feature type="transmembrane region" description="Helical" evidence="1">
    <location>
        <begin position="272"/>
        <end position="289"/>
    </location>
</feature>
<feature type="transmembrane region" description="Helical" evidence="1">
    <location>
        <begin position="105"/>
        <end position="123"/>
    </location>
</feature>
<evidence type="ECO:0000313" key="3">
    <source>
        <dbReference type="Proteomes" id="UP001374803"/>
    </source>
</evidence>